<keyword evidence="5" id="KW-1185">Reference proteome</keyword>
<proteinExistence type="predicted"/>
<dbReference type="CDD" id="cd04301">
    <property type="entry name" value="NAT_SF"/>
    <property type="match status" value="1"/>
</dbReference>
<reference evidence="4 5" key="1">
    <citation type="submission" date="2018-11" db="EMBL/GenBank/DDBJ databases">
        <authorList>
            <person name="Jang G.I."/>
            <person name="Hwang C.Y."/>
        </authorList>
    </citation>
    <scope>NUCLEOTIDE SEQUENCE [LARGE SCALE GENOMIC DNA]</scope>
    <source>
        <strain evidence="4 5">SSM26</strain>
    </source>
</reference>
<evidence type="ECO:0000259" key="3">
    <source>
        <dbReference type="PROSITE" id="PS51186"/>
    </source>
</evidence>
<evidence type="ECO:0000256" key="1">
    <source>
        <dbReference type="ARBA" id="ARBA00022679"/>
    </source>
</evidence>
<sequence>MPVTLVSADLTALPDVADLFNQYRQFYQQEDDLPRATAFIQARLVQGDSLILLARSSAGEALGFAQLYPSFSSIDCAASYLLSDLFTAPSARGQGVGRALLLAAREQALDSGRTSLTLETAVDNLTAQRLYESVGFVREQGFLTYIWAL</sequence>
<comment type="caution">
    <text evidence="4">The sequence shown here is derived from an EMBL/GenBank/DDBJ whole genome shotgun (WGS) entry which is preliminary data.</text>
</comment>
<dbReference type="Proteomes" id="UP000275199">
    <property type="component" value="Unassembled WGS sequence"/>
</dbReference>
<evidence type="ECO:0000256" key="2">
    <source>
        <dbReference type="ARBA" id="ARBA00023315"/>
    </source>
</evidence>
<gene>
    <name evidence="4" type="ORF">EF096_02705</name>
</gene>
<dbReference type="InterPro" id="IPR050832">
    <property type="entry name" value="Bact_Acetyltransf"/>
</dbReference>
<evidence type="ECO:0000313" key="5">
    <source>
        <dbReference type="Proteomes" id="UP000275199"/>
    </source>
</evidence>
<keyword evidence="2" id="KW-0012">Acyltransferase</keyword>
<dbReference type="Gene3D" id="3.40.630.30">
    <property type="match status" value="1"/>
</dbReference>
<protein>
    <submittedName>
        <fullName evidence="4">GNAT family N-acetyltransferase</fullName>
    </submittedName>
</protein>
<dbReference type="PANTHER" id="PTHR43877:SF2">
    <property type="entry name" value="AMINOALKYLPHOSPHONATE N-ACETYLTRANSFERASE-RELATED"/>
    <property type="match status" value="1"/>
</dbReference>
<accession>A0ABX9XLI9</accession>
<organism evidence="4 5">
    <name type="scientific">Pseudomonas neustonica</name>
    <dbReference type="NCBI Taxonomy" id="2487346"/>
    <lineage>
        <taxon>Bacteria</taxon>
        <taxon>Pseudomonadati</taxon>
        <taxon>Pseudomonadota</taxon>
        <taxon>Gammaproteobacteria</taxon>
        <taxon>Pseudomonadales</taxon>
        <taxon>Pseudomonadaceae</taxon>
        <taxon>Pseudomonas</taxon>
    </lineage>
</organism>
<dbReference type="EMBL" id="RKKU01000002">
    <property type="protein sequence ID" value="ROZ87793.1"/>
    <property type="molecule type" value="Genomic_DNA"/>
</dbReference>
<name>A0ABX9XLI9_9PSED</name>
<dbReference type="Pfam" id="PF00583">
    <property type="entry name" value="Acetyltransf_1"/>
    <property type="match status" value="1"/>
</dbReference>
<dbReference type="RefSeq" id="WP_123888080.1">
    <property type="nucleotide sequence ID" value="NZ_JBPYCX010000007.1"/>
</dbReference>
<dbReference type="InterPro" id="IPR016181">
    <property type="entry name" value="Acyl_CoA_acyltransferase"/>
</dbReference>
<dbReference type="InterPro" id="IPR000182">
    <property type="entry name" value="GNAT_dom"/>
</dbReference>
<dbReference type="PANTHER" id="PTHR43877">
    <property type="entry name" value="AMINOALKYLPHOSPHONATE N-ACETYLTRANSFERASE-RELATED-RELATED"/>
    <property type="match status" value="1"/>
</dbReference>
<evidence type="ECO:0000313" key="4">
    <source>
        <dbReference type="EMBL" id="ROZ87793.1"/>
    </source>
</evidence>
<dbReference type="PROSITE" id="PS51186">
    <property type="entry name" value="GNAT"/>
    <property type="match status" value="1"/>
</dbReference>
<dbReference type="SUPFAM" id="SSF55729">
    <property type="entry name" value="Acyl-CoA N-acyltransferases (Nat)"/>
    <property type="match status" value="1"/>
</dbReference>
<feature type="domain" description="N-acetyltransferase" evidence="3">
    <location>
        <begin position="3"/>
        <end position="149"/>
    </location>
</feature>
<keyword evidence="1" id="KW-0808">Transferase</keyword>